<comment type="caution">
    <text evidence="1">The sequence shown here is derived from an EMBL/GenBank/DDBJ whole genome shotgun (WGS) entry which is preliminary data.</text>
</comment>
<dbReference type="InterPro" id="IPR035069">
    <property type="entry name" value="TTHA1013/TTHA0281-like"/>
</dbReference>
<proteinExistence type="predicted"/>
<dbReference type="RefSeq" id="WP_125982976.1">
    <property type="nucleotide sequence ID" value="NZ_NGJS01000002.1"/>
</dbReference>
<name>A0A430A0V4_9ENTE</name>
<reference evidence="1 2" key="1">
    <citation type="submission" date="2017-05" db="EMBL/GenBank/DDBJ databases">
        <title>Vagococcus spp. assemblies.</title>
        <authorList>
            <person name="Gulvik C.A."/>
        </authorList>
    </citation>
    <scope>NUCLEOTIDE SEQUENCE [LARGE SCALE GENOMIC DNA]</scope>
    <source>
        <strain evidence="1 2">SS1995</strain>
    </source>
</reference>
<dbReference type="Proteomes" id="UP000287857">
    <property type="component" value="Unassembled WGS sequence"/>
</dbReference>
<accession>A0A430A0V4</accession>
<dbReference type="SUPFAM" id="SSF143100">
    <property type="entry name" value="TTHA1013/TTHA0281-like"/>
    <property type="match status" value="1"/>
</dbReference>
<evidence type="ECO:0008006" key="3">
    <source>
        <dbReference type="Google" id="ProtNLM"/>
    </source>
</evidence>
<sequence length="79" mass="9014">MVVEYVALFKKKEDQYIVSFPDIPDPTTEGESLESAKLNAIECLKFSLSSEKKLPKSSEMDTLEGKYHQYILSLIQVEL</sequence>
<gene>
    <name evidence="1" type="ORF">CBF37_01615</name>
</gene>
<organism evidence="1 2">
    <name type="scientific">Vagococcus vulneris</name>
    <dbReference type="NCBI Taxonomy" id="1977869"/>
    <lineage>
        <taxon>Bacteria</taxon>
        <taxon>Bacillati</taxon>
        <taxon>Bacillota</taxon>
        <taxon>Bacilli</taxon>
        <taxon>Lactobacillales</taxon>
        <taxon>Enterococcaceae</taxon>
        <taxon>Vagococcus</taxon>
    </lineage>
</organism>
<dbReference type="AlphaFoldDB" id="A0A430A0V4"/>
<dbReference type="Gene3D" id="3.30.160.250">
    <property type="match status" value="1"/>
</dbReference>
<keyword evidence="2" id="KW-1185">Reference proteome</keyword>
<protein>
    <recommendedName>
        <fullName evidence="3">HicB-like antitoxin of toxin-antitoxin system domain-containing protein</fullName>
    </recommendedName>
</protein>
<dbReference type="OrthoDB" id="5419659at2"/>
<evidence type="ECO:0000313" key="2">
    <source>
        <dbReference type="Proteomes" id="UP000287857"/>
    </source>
</evidence>
<evidence type="ECO:0000313" key="1">
    <source>
        <dbReference type="EMBL" id="RSU00026.1"/>
    </source>
</evidence>
<dbReference type="EMBL" id="NGJS01000002">
    <property type="protein sequence ID" value="RSU00026.1"/>
    <property type="molecule type" value="Genomic_DNA"/>
</dbReference>